<reference evidence="1 2" key="1">
    <citation type="submission" date="2016-04" db="EMBL/GenBank/DDBJ databases">
        <title>ATOL: Assembling a taxonomically balanced genome-scale reconstruction of the evolutionary history of the Enterobacteriaceae.</title>
        <authorList>
            <person name="Plunkett G.III."/>
            <person name="Neeno-Eckwall E.C."/>
            <person name="Glasner J.D."/>
            <person name="Perna N.T."/>
        </authorList>
    </citation>
    <scope>NUCLEOTIDE SEQUENCE [LARGE SCALE GENOMIC DNA]</scope>
    <source>
        <strain evidence="1 2">ATCC 51607</strain>
    </source>
</reference>
<dbReference type="RefSeq" id="WP_064553356.1">
    <property type="nucleotide sequence ID" value="NZ_LXEO01000007.1"/>
</dbReference>
<dbReference type="AlphaFoldDB" id="A0A1B7HZG0"/>
<evidence type="ECO:0000313" key="1">
    <source>
        <dbReference type="EMBL" id="OAT21103.1"/>
    </source>
</evidence>
<sequence length="108" mass="11676">MEQLQCLAESIAETYVRDLRRKTGSDVVTVEDKSGVVEVSQLAAGLLGNALLLSQVKTGSTCERDAFWILANLIILDGPEYSLTAHATSAITKMTEMSLLKTANPIIH</sequence>
<dbReference type="PATRIC" id="fig|1354255.3.peg.344"/>
<evidence type="ECO:0000313" key="2">
    <source>
        <dbReference type="Proteomes" id="UP000078286"/>
    </source>
</evidence>
<name>A0A1B7HZG0_9ENTR</name>
<organism evidence="1 2">
    <name type="scientific">Buttiauxella noackiae ATCC 51607</name>
    <dbReference type="NCBI Taxonomy" id="1354255"/>
    <lineage>
        <taxon>Bacteria</taxon>
        <taxon>Pseudomonadati</taxon>
        <taxon>Pseudomonadota</taxon>
        <taxon>Gammaproteobacteria</taxon>
        <taxon>Enterobacterales</taxon>
        <taxon>Enterobacteriaceae</taxon>
        <taxon>Buttiauxella</taxon>
    </lineage>
</organism>
<dbReference type="Proteomes" id="UP000078286">
    <property type="component" value="Unassembled WGS sequence"/>
</dbReference>
<gene>
    <name evidence="1" type="ORF">M979_0332</name>
</gene>
<dbReference type="EMBL" id="LXEO01000007">
    <property type="protein sequence ID" value="OAT21103.1"/>
    <property type="molecule type" value="Genomic_DNA"/>
</dbReference>
<proteinExistence type="predicted"/>
<keyword evidence="2" id="KW-1185">Reference proteome</keyword>
<accession>A0A1B7HZG0</accession>
<comment type="caution">
    <text evidence="1">The sequence shown here is derived from an EMBL/GenBank/DDBJ whole genome shotgun (WGS) entry which is preliminary data.</text>
</comment>
<protein>
    <submittedName>
        <fullName evidence="1">Uncharacterized protein</fullName>
    </submittedName>
</protein>